<reference evidence="1 2" key="1">
    <citation type="submission" date="2022-03" db="EMBL/GenBank/DDBJ databases">
        <title>Sinomonas sp. isolated from a soil.</title>
        <authorList>
            <person name="Han J."/>
            <person name="Kim D.-U."/>
        </authorList>
    </citation>
    <scope>NUCLEOTIDE SEQUENCE [LARGE SCALE GENOMIC DNA]</scope>
    <source>
        <strain evidence="1 2">5-5</strain>
    </source>
</reference>
<dbReference type="EMBL" id="JAKZBV010000001">
    <property type="protein sequence ID" value="MCH6469527.1"/>
    <property type="molecule type" value="Genomic_DNA"/>
</dbReference>
<comment type="caution">
    <text evidence="1">The sequence shown here is derived from an EMBL/GenBank/DDBJ whole genome shotgun (WGS) entry which is preliminary data.</text>
</comment>
<dbReference type="RefSeq" id="WP_241052803.1">
    <property type="nucleotide sequence ID" value="NZ_JAKZBV010000001.1"/>
</dbReference>
<gene>
    <name evidence="1" type="ORF">L0M17_05885</name>
</gene>
<accession>A0ABS9TZD1</accession>
<evidence type="ECO:0000313" key="1">
    <source>
        <dbReference type="EMBL" id="MCH6469527.1"/>
    </source>
</evidence>
<sequence>MALARTVRRWLTLVVALVLAGTGIYIASTVLNRGEAPIVEGCTALLNGNEESLATDQAANASLITAIAVRRGLPARAATIAIATSMQEAKLRNINYGDKAGPDSRGLFQQRPSQGWGSEEQLMDPVYATNAFYDALVKVPGYESLSVTDAAQKVQRSAYPEAYSQHEDLGRAYASALTGNSEASLNCTLRKPDAAGDPSAVRSALEEDYGQSAVGVVAGKTVSVQASGPLAWSVAQWAVANAKGLGVTRVQVDGQAWVRDGNKGWSDAQNPPGVVIITVADAP</sequence>
<name>A0ABS9TZD1_9MICC</name>
<evidence type="ECO:0008006" key="3">
    <source>
        <dbReference type="Google" id="ProtNLM"/>
    </source>
</evidence>
<evidence type="ECO:0000313" key="2">
    <source>
        <dbReference type="Proteomes" id="UP001202922"/>
    </source>
</evidence>
<keyword evidence="2" id="KW-1185">Reference proteome</keyword>
<proteinExistence type="predicted"/>
<dbReference type="Proteomes" id="UP001202922">
    <property type="component" value="Unassembled WGS sequence"/>
</dbReference>
<protein>
    <recommendedName>
        <fullName evidence="3">Co/Zn/Cd efflux system component</fullName>
    </recommendedName>
</protein>
<organism evidence="1 2">
    <name type="scientific">Sinomonas terrae</name>
    <dbReference type="NCBI Taxonomy" id="2908838"/>
    <lineage>
        <taxon>Bacteria</taxon>
        <taxon>Bacillati</taxon>
        <taxon>Actinomycetota</taxon>
        <taxon>Actinomycetes</taxon>
        <taxon>Micrococcales</taxon>
        <taxon>Micrococcaceae</taxon>
        <taxon>Sinomonas</taxon>
    </lineage>
</organism>